<name>J8EW08_BACCE</name>
<evidence type="ECO:0000313" key="2">
    <source>
        <dbReference type="Proteomes" id="UP000006997"/>
    </source>
</evidence>
<dbReference type="EMBL" id="AHEN01000051">
    <property type="protein sequence ID" value="EJQ92849.1"/>
    <property type="molecule type" value="Genomic_DNA"/>
</dbReference>
<proteinExistence type="predicted"/>
<organism evidence="1 2">
    <name type="scientific">Bacillus cereus MC67</name>
    <dbReference type="NCBI Taxonomy" id="1053219"/>
    <lineage>
        <taxon>Bacteria</taxon>
        <taxon>Bacillati</taxon>
        <taxon>Bacillota</taxon>
        <taxon>Bacilli</taxon>
        <taxon>Bacillales</taxon>
        <taxon>Bacillaceae</taxon>
        <taxon>Bacillus</taxon>
        <taxon>Bacillus cereus group</taxon>
    </lineage>
</organism>
<dbReference type="Proteomes" id="UP000006997">
    <property type="component" value="Unassembled WGS sequence"/>
</dbReference>
<sequence length="35" mass="4241">MKEFEDKFSELQADMISICMEYVENRADKVYVYKS</sequence>
<gene>
    <name evidence="1" type="ORF">II3_05303</name>
</gene>
<accession>J8EW08</accession>
<dbReference type="HOGENOM" id="CLU_216708_0_0_9"/>
<reference evidence="1 2" key="1">
    <citation type="submission" date="2012-04" db="EMBL/GenBank/DDBJ databases">
        <title>The Genome Sequence of Bacillus cereus MC67.</title>
        <authorList>
            <consortium name="The Broad Institute Genome Sequencing Platform"/>
            <consortium name="The Broad Institute Genome Sequencing Center for Infectious Disease"/>
            <person name="Feldgarden M."/>
            <person name="Van der Auwera G.A."/>
            <person name="Mahillon J."/>
            <person name="Duprez V."/>
            <person name="Timmery S."/>
            <person name="Mattelet C."/>
            <person name="Dierick K."/>
            <person name="Sun M."/>
            <person name="Yu Z."/>
            <person name="Zhu L."/>
            <person name="Hu X."/>
            <person name="Shank E.B."/>
            <person name="Swiecicka I."/>
            <person name="Hansen B.M."/>
            <person name="Andrup L."/>
            <person name="Young S.K."/>
            <person name="Zeng Q."/>
            <person name="Gargeya S."/>
            <person name="Fitzgerald M."/>
            <person name="Haas B."/>
            <person name="Abouelleil A."/>
            <person name="Alvarado L."/>
            <person name="Arachchi H.M."/>
            <person name="Berlin A."/>
            <person name="Chapman S.B."/>
            <person name="Goldberg J."/>
            <person name="Griggs A."/>
            <person name="Gujja S."/>
            <person name="Hansen M."/>
            <person name="Howarth C."/>
            <person name="Imamovic A."/>
            <person name="Larimer J."/>
            <person name="McCowen C."/>
            <person name="Montmayeur A."/>
            <person name="Murphy C."/>
            <person name="Neiman D."/>
            <person name="Pearson M."/>
            <person name="Priest M."/>
            <person name="Roberts A."/>
            <person name="Saif S."/>
            <person name="Shea T."/>
            <person name="Sisk P."/>
            <person name="Sykes S."/>
            <person name="Wortman J."/>
            <person name="Nusbaum C."/>
            <person name="Birren B."/>
        </authorList>
    </citation>
    <scope>NUCLEOTIDE SEQUENCE [LARGE SCALE GENOMIC DNA]</scope>
    <source>
        <strain evidence="1 2">MC67</strain>
    </source>
</reference>
<protein>
    <submittedName>
        <fullName evidence="1">Uncharacterized protein</fullName>
    </submittedName>
</protein>
<dbReference type="AlphaFoldDB" id="J8EW08"/>
<comment type="caution">
    <text evidence="1">The sequence shown here is derived from an EMBL/GenBank/DDBJ whole genome shotgun (WGS) entry which is preliminary data.</text>
</comment>
<evidence type="ECO:0000313" key="1">
    <source>
        <dbReference type="EMBL" id="EJQ92849.1"/>
    </source>
</evidence>